<dbReference type="InterPro" id="IPR050204">
    <property type="entry name" value="AraC_XylS_family_regulators"/>
</dbReference>
<keyword evidence="2" id="KW-0238">DNA-binding</keyword>
<dbReference type="PROSITE" id="PS00041">
    <property type="entry name" value="HTH_ARAC_FAMILY_1"/>
    <property type="match status" value="1"/>
</dbReference>
<feature type="region of interest" description="Disordered" evidence="4">
    <location>
        <begin position="329"/>
        <end position="352"/>
    </location>
</feature>
<evidence type="ECO:0000313" key="7">
    <source>
        <dbReference type="Proteomes" id="UP000619479"/>
    </source>
</evidence>
<dbReference type="InterPro" id="IPR018062">
    <property type="entry name" value="HTH_AraC-typ_CS"/>
</dbReference>
<dbReference type="Gene3D" id="1.10.10.60">
    <property type="entry name" value="Homeodomain-like"/>
    <property type="match status" value="2"/>
</dbReference>
<keyword evidence="3" id="KW-0804">Transcription</keyword>
<accession>A0A919MDI0</accession>
<protein>
    <submittedName>
        <fullName evidence="6">AraC family transcriptional regulator</fullName>
    </submittedName>
</protein>
<dbReference type="SMART" id="SM00342">
    <property type="entry name" value="HTH_ARAC"/>
    <property type="match status" value="1"/>
</dbReference>
<dbReference type="InterPro" id="IPR018060">
    <property type="entry name" value="HTH_AraC"/>
</dbReference>
<dbReference type="Pfam" id="PF12833">
    <property type="entry name" value="HTH_18"/>
    <property type="match status" value="1"/>
</dbReference>
<dbReference type="GO" id="GO:0043565">
    <property type="term" value="F:sequence-specific DNA binding"/>
    <property type="evidence" value="ECO:0007669"/>
    <property type="project" value="InterPro"/>
</dbReference>
<evidence type="ECO:0000256" key="3">
    <source>
        <dbReference type="ARBA" id="ARBA00023163"/>
    </source>
</evidence>
<dbReference type="AlphaFoldDB" id="A0A919MDI0"/>
<dbReference type="InterPro" id="IPR020449">
    <property type="entry name" value="Tscrpt_reg_AraC-type_HTH"/>
</dbReference>
<organism evidence="6 7">
    <name type="scientific">Actinoplanes cyaneus</name>
    <dbReference type="NCBI Taxonomy" id="52696"/>
    <lineage>
        <taxon>Bacteria</taxon>
        <taxon>Bacillati</taxon>
        <taxon>Actinomycetota</taxon>
        <taxon>Actinomycetes</taxon>
        <taxon>Micromonosporales</taxon>
        <taxon>Micromonosporaceae</taxon>
        <taxon>Actinoplanes</taxon>
    </lineage>
</organism>
<evidence type="ECO:0000256" key="4">
    <source>
        <dbReference type="SAM" id="MobiDB-lite"/>
    </source>
</evidence>
<dbReference type="SUPFAM" id="SSF46689">
    <property type="entry name" value="Homeodomain-like"/>
    <property type="match status" value="2"/>
</dbReference>
<dbReference type="InterPro" id="IPR009057">
    <property type="entry name" value="Homeodomain-like_sf"/>
</dbReference>
<feature type="domain" description="HTH araC/xylS-type" evidence="5">
    <location>
        <begin position="231"/>
        <end position="329"/>
    </location>
</feature>
<dbReference type="InterPro" id="IPR032783">
    <property type="entry name" value="AraC_lig"/>
</dbReference>
<evidence type="ECO:0000259" key="5">
    <source>
        <dbReference type="PROSITE" id="PS01124"/>
    </source>
</evidence>
<dbReference type="PANTHER" id="PTHR46796">
    <property type="entry name" value="HTH-TYPE TRANSCRIPTIONAL ACTIVATOR RHAS-RELATED"/>
    <property type="match status" value="1"/>
</dbReference>
<dbReference type="Pfam" id="PF12852">
    <property type="entry name" value="Cupin_6"/>
    <property type="match status" value="1"/>
</dbReference>
<reference evidence="6" key="1">
    <citation type="submission" date="2021-01" db="EMBL/GenBank/DDBJ databases">
        <title>Whole genome shotgun sequence of Actinoplanes cyaneus NBRC 14990.</title>
        <authorList>
            <person name="Komaki H."/>
            <person name="Tamura T."/>
        </authorList>
    </citation>
    <scope>NUCLEOTIDE SEQUENCE</scope>
    <source>
        <strain evidence="6">NBRC 14990</strain>
    </source>
</reference>
<comment type="caution">
    <text evidence="6">The sequence shown here is derived from an EMBL/GenBank/DDBJ whole genome shotgun (WGS) entry which is preliminary data.</text>
</comment>
<evidence type="ECO:0000256" key="1">
    <source>
        <dbReference type="ARBA" id="ARBA00023015"/>
    </source>
</evidence>
<dbReference type="EMBL" id="BOMH01000037">
    <property type="protein sequence ID" value="GID67176.1"/>
    <property type="molecule type" value="Genomic_DNA"/>
</dbReference>
<dbReference type="PANTHER" id="PTHR46796:SF7">
    <property type="entry name" value="ARAC FAMILY TRANSCRIPTIONAL REGULATOR"/>
    <property type="match status" value="1"/>
</dbReference>
<dbReference type="Proteomes" id="UP000619479">
    <property type="component" value="Unassembled WGS sequence"/>
</dbReference>
<dbReference type="GO" id="GO:0003700">
    <property type="term" value="F:DNA-binding transcription factor activity"/>
    <property type="evidence" value="ECO:0007669"/>
    <property type="project" value="InterPro"/>
</dbReference>
<dbReference type="PROSITE" id="PS01124">
    <property type="entry name" value="HTH_ARAC_FAMILY_2"/>
    <property type="match status" value="1"/>
</dbReference>
<feature type="compositionally biased region" description="Basic and acidic residues" evidence="4">
    <location>
        <begin position="342"/>
        <end position="352"/>
    </location>
</feature>
<sequence length="352" mass="38352">MLQAKRCTLHNVTSEFLYRSSRESSPLASSDPIADAIGLLRPRAVVEPGLHAAGAWALRFDPFPHVKLGIVVRGECWLALQGHEPVLLREGDFYLLGNPPPYVLASALGEEPRAATSLWDNATNGAVHIGPEVEEDTYLCGGHFSFDDTNASMLIDVLPPLVHVHAADPRGKLLAHLSQLLVAEVETTAVGGSLVLDHLAQILFVHMLRAHADHADQPTGWLAVLNNDGIGAALRAMHADVAHRWTLKELAAISRMSRSAFASSFKSQVGTPPLEYLIEWRMSLARDALRRGTRSISELAFATGYESESAFSTAFRRVVGSSPKQFRNAAQHAMKTDPSQQRTHEELATARA</sequence>
<evidence type="ECO:0000313" key="6">
    <source>
        <dbReference type="EMBL" id="GID67176.1"/>
    </source>
</evidence>
<dbReference type="PRINTS" id="PR00032">
    <property type="entry name" value="HTHARAC"/>
</dbReference>
<keyword evidence="1" id="KW-0805">Transcription regulation</keyword>
<keyword evidence="7" id="KW-1185">Reference proteome</keyword>
<name>A0A919MDI0_9ACTN</name>
<proteinExistence type="predicted"/>
<evidence type="ECO:0000256" key="2">
    <source>
        <dbReference type="ARBA" id="ARBA00023125"/>
    </source>
</evidence>
<gene>
    <name evidence="6" type="ORF">Acy02nite_50570</name>
</gene>